<proteinExistence type="predicted"/>
<name>A0A1G5XIG8_9BACT</name>
<dbReference type="AlphaFoldDB" id="A0A1G5XIG8"/>
<dbReference type="STRING" id="279824.SAMN03080617_01760"/>
<dbReference type="OrthoDB" id="819793at2"/>
<dbReference type="RefSeq" id="WP_092729577.1">
    <property type="nucleotide sequence ID" value="NZ_FMXE01000010.1"/>
</dbReference>
<organism evidence="1 2">
    <name type="scientific">Algoriphagus alkaliphilus</name>
    <dbReference type="NCBI Taxonomy" id="279824"/>
    <lineage>
        <taxon>Bacteria</taxon>
        <taxon>Pseudomonadati</taxon>
        <taxon>Bacteroidota</taxon>
        <taxon>Cytophagia</taxon>
        <taxon>Cytophagales</taxon>
        <taxon>Cyclobacteriaceae</taxon>
        <taxon>Algoriphagus</taxon>
    </lineage>
</organism>
<dbReference type="EMBL" id="FMXE01000010">
    <property type="protein sequence ID" value="SDA69487.1"/>
    <property type="molecule type" value="Genomic_DNA"/>
</dbReference>
<dbReference type="InterPro" id="IPR036866">
    <property type="entry name" value="RibonucZ/Hydroxyglut_hydro"/>
</dbReference>
<dbReference type="SUPFAM" id="SSF56281">
    <property type="entry name" value="Metallo-hydrolase/oxidoreductase"/>
    <property type="match status" value="1"/>
</dbReference>
<protein>
    <recommendedName>
        <fullName evidence="3">Metallo-beta-lactamase domain-containing protein</fullName>
    </recommendedName>
</protein>
<dbReference type="Gene3D" id="3.60.15.10">
    <property type="entry name" value="Ribonuclease Z/Hydroxyacylglutathione hydrolase-like"/>
    <property type="match status" value="1"/>
</dbReference>
<evidence type="ECO:0000313" key="1">
    <source>
        <dbReference type="EMBL" id="SDA69487.1"/>
    </source>
</evidence>
<accession>A0A1G5XIG8</accession>
<gene>
    <name evidence="1" type="ORF">SAMN03080617_01760</name>
</gene>
<evidence type="ECO:0008006" key="3">
    <source>
        <dbReference type="Google" id="ProtNLM"/>
    </source>
</evidence>
<keyword evidence="2" id="KW-1185">Reference proteome</keyword>
<sequence length="238" mass="27569">MKNYQEAMPHGPIQEVFKDVFFVTGTMKNEFFGSMWQFSRNMTVVRENGNLTIINSVRLKDEALAELDLLGKVINVVRIGDMHGVDDPFYVDRYKAKFWAMPGMRVQEGLTVDKELREGGEMPFGDCTLFEFKTVARPEGILRLDREGGIMIACDSLQNWVEPDQFFDEETVPTMEKMNFFKKAGLGLAWLHESQPKPEDFERLKKVQYKHALCGHGYPLKHEAQEEYHKTIAQFFNI</sequence>
<reference evidence="2" key="1">
    <citation type="submission" date="2016-10" db="EMBL/GenBank/DDBJ databases">
        <authorList>
            <person name="Varghese N."/>
            <person name="Submissions S."/>
        </authorList>
    </citation>
    <scope>NUCLEOTIDE SEQUENCE [LARGE SCALE GENOMIC DNA]</scope>
    <source>
        <strain evidence="2">DSM 22703</strain>
    </source>
</reference>
<dbReference type="Proteomes" id="UP000198756">
    <property type="component" value="Unassembled WGS sequence"/>
</dbReference>
<evidence type="ECO:0000313" key="2">
    <source>
        <dbReference type="Proteomes" id="UP000198756"/>
    </source>
</evidence>